<dbReference type="PANTHER" id="PTHR31707">
    <property type="entry name" value="PECTINESTERASE"/>
    <property type="match status" value="1"/>
</dbReference>
<evidence type="ECO:0000256" key="5">
    <source>
        <dbReference type="ARBA" id="ARBA00023085"/>
    </source>
</evidence>
<dbReference type="EC" id="3.1.1.11" evidence="7"/>
<accession>A0A0K9NVR8</accession>
<feature type="signal peptide" evidence="7">
    <location>
        <begin position="1"/>
        <end position="21"/>
    </location>
</feature>
<feature type="domain" description="Pectinesterase inhibitor" evidence="8">
    <location>
        <begin position="25"/>
        <end position="170"/>
    </location>
</feature>
<dbReference type="SUPFAM" id="SSF101148">
    <property type="entry name" value="Plant invertase/pectin methylesterase inhibitor"/>
    <property type="match status" value="1"/>
</dbReference>
<keyword evidence="4 7" id="KW-0378">Hydrolase</keyword>
<name>A0A0K9NVR8_ZOSMR</name>
<protein>
    <recommendedName>
        <fullName evidence="7">Pectinesterase</fullName>
        <ecNumber evidence="7">3.1.1.11</ecNumber>
    </recommendedName>
</protein>
<evidence type="ECO:0000256" key="2">
    <source>
        <dbReference type="ARBA" id="ARBA00006027"/>
    </source>
</evidence>
<dbReference type="STRING" id="29655.A0A0K9NVR8"/>
<dbReference type="Proteomes" id="UP000036987">
    <property type="component" value="Unassembled WGS sequence"/>
</dbReference>
<reference evidence="10" key="1">
    <citation type="journal article" date="2016" name="Nature">
        <title>The genome of the seagrass Zostera marina reveals angiosperm adaptation to the sea.</title>
        <authorList>
            <person name="Olsen J.L."/>
            <person name="Rouze P."/>
            <person name="Verhelst B."/>
            <person name="Lin Y.-C."/>
            <person name="Bayer T."/>
            <person name="Collen J."/>
            <person name="Dattolo E."/>
            <person name="De Paoli E."/>
            <person name="Dittami S."/>
            <person name="Maumus F."/>
            <person name="Michel G."/>
            <person name="Kersting A."/>
            <person name="Lauritano C."/>
            <person name="Lohaus R."/>
            <person name="Toepel M."/>
            <person name="Tonon T."/>
            <person name="Vanneste K."/>
            <person name="Amirebrahimi M."/>
            <person name="Brakel J."/>
            <person name="Bostroem C."/>
            <person name="Chovatia M."/>
            <person name="Grimwood J."/>
            <person name="Jenkins J.W."/>
            <person name="Jueterbock A."/>
            <person name="Mraz A."/>
            <person name="Stam W.T."/>
            <person name="Tice H."/>
            <person name="Bornberg-Bauer E."/>
            <person name="Green P.J."/>
            <person name="Pearson G.A."/>
            <person name="Procaccini G."/>
            <person name="Duarte C.M."/>
            <person name="Schmutz J."/>
            <person name="Reusch T.B.H."/>
            <person name="Van de Peer Y."/>
        </authorList>
    </citation>
    <scope>NUCLEOTIDE SEQUENCE [LARGE SCALE GENOMIC DNA]</scope>
    <source>
        <strain evidence="10">cv. Finnish</strain>
    </source>
</reference>
<evidence type="ECO:0000259" key="8">
    <source>
        <dbReference type="SMART" id="SM00856"/>
    </source>
</evidence>
<dbReference type="Gene3D" id="1.20.140.40">
    <property type="entry name" value="Invertase/pectin methylesterase inhibitor family protein"/>
    <property type="match status" value="1"/>
</dbReference>
<dbReference type="InterPro" id="IPR012334">
    <property type="entry name" value="Pectin_lyas_fold"/>
</dbReference>
<keyword evidence="10" id="KW-1185">Reference proteome</keyword>
<keyword evidence="5 7" id="KW-0063">Aspartyl esterase</keyword>
<dbReference type="PROSITE" id="PS00503">
    <property type="entry name" value="PECTINESTERASE_2"/>
    <property type="match status" value="1"/>
</dbReference>
<comment type="catalytic activity">
    <reaction evidence="7">
        <text>[(1-&gt;4)-alpha-D-galacturonosyl methyl ester](n) + n H2O = [(1-&gt;4)-alpha-D-galacturonosyl](n) + n methanol + n H(+)</text>
        <dbReference type="Rhea" id="RHEA:22380"/>
        <dbReference type="Rhea" id="RHEA-COMP:14570"/>
        <dbReference type="Rhea" id="RHEA-COMP:14573"/>
        <dbReference type="ChEBI" id="CHEBI:15377"/>
        <dbReference type="ChEBI" id="CHEBI:15378"/>
        <dbReference type="ChEBI" id="CHEBI:17790"/>
        <dbReference type="ChEBI" id="CHEBI:140522"/>
        <dbReference type="ChEBI" id="CHEBI:140523"/>
        <dbReference type="EC" id="3.1.1.11"/>
    </reaction>
</comment>
<evidence type="ECO:0000256" key="1">
    <source>
        <dbReference type="ARBA" id="ARBA00005184"/>
    </source>
</evidence>
<dbReference type="UniPathway" id="UPA00545">
    <property type="reaction ID" value="UER00823"/>
</dbReference>
<dbReference type="InterPro" id="IPR035513">
    <property type="entry name" value="Invertase/methylesterase_inhib"/>
</dbReference>
<dbReference type="SMART" id="SM00856">
    <property type="entry name" value="PMEI"/>
    <property type="match status" value="1"/>
</dbReference>
<proteinExistence type="inferred from homology"/>
<comment type="similarity">
    <text evidence="3">In the C-terminal section; belongs to the pectinesterase family.</text>
</comment>
<dbReference type="Gene3D" id="2.160.20.10">
    <property type="entry name" value="Single-stranded right-handed beta-helix, Pectin lyase-like"/>
    <property type="match status" value="1"/>
</dbReference>
<dbReference type="GO" id="GO:0045490">
    <property type="term" value="P:pectin catabolic process"/>
    <property type="evidence" value="ECO:0007669"/>
    <property type="project" value="UniProtKB-UniRule"/>
</dbReference>
<dbReference type="GO" id="GO:0046910">
    <property type="term" value="F:pectinesterase inhibitor activity"/>
    <property type="evidence" value="ECO:0000318"/>
    <property type="project" value="GO_Central"/>
</dbReference>
<dbReference type="EMBL" id="LFYR01001565">
    <property type="protein sequence ID" value="KMZ60854.1"/>
    <property type="molecule type" value="Genomic_DNA"/>
</dbReference>
<comment type="pathway">
    <text evidence="1 7">Glycan metabolism; pectin degradation; 2-dehydro-3-deoxy-D-gluconate from pectin: step 1/5.</text>
</comment>
<dbReference type="GO" id="GO:0030599">
    <property type="term" value="F:pectinesterase activity"/>
    <property type="evidence" value="ECO:0000318"/>
    <property type="project" value="GO_Central"/>
</dbReference>
<gene>
    <name evidence="9" type="ORF">ZOSMA_56G00850</name>
</gene>
<comment type="caution">
    <text evidence="9">The sequence shown here is derived from an EMBL/GenBank/DDBJ whole genome shotgun (WGS) entry which is preliminary data.</text>
</comment>
<dbReference type="Pfam" id="PF01095">
    <property type="entry name" value="Pectinesterase"/>
    <property type="match status" value="1"/>
</dbReference>
<evidence type="ECO:0000256" key="6">
    <source>
        <dbReference type="PROSITE-ProRule" id="PRU10040"/>
    </source>
</evidence>
<sequence>MSINSSVLLFILSFIISGINAKSGVDSGAAHTHCDGTLYPSLCTVIPNIESNTTTLPEIISESITQTADDVDYFTKEFTSVLRSTLDPRRSLAITDCLELLHSTVQELKIARSSLSIGRVYDLQTFLSAAMTNQDTCLDGLDLSGGKAVPDRLKVGIDRITRMMSNSLALTIKLPKEVEETKKPVEEKEALDGYGIVRDGFPTWVKKEDRRYLKDPIHSIKIDLVVSKDGTGNFTTITDAVAAAPTKSKSRFVIYIKAGGYYENVDVSSKKYNLMFIGDGMWKTSVKSNKNVVDGSSTYRSATVAVNGKGFLARDITFENYAGPSKHQAVAFRSSSDKSAFYRCSFAAYQDTLYVHKLRQFYRDCDVYGTVDFIFGNSAVVMQNCNLYARKPDPKQKNVFTAQGRKDPNQNTGISIQDSKIAAAADLIPVKDQFKSYLGRPWKKYSRTVILQTNIEDLIDPAGWLEWKGEFALDTLYYGEYMNVGAGSDTSRRVTWPGYRVIKNSSEAAQFTVNQFIQGDEWLCATTFPYTSGLSSIDLSLDV</sequence>
<feature type="active site" evidence="6">
    <location>
        <position position="372"/>
    </location>
</feature>
<organism evidence="9 10">
    <name type="scientific">Zostera marina</name>
    <name type="common">Eelgrass</name>
    <dbReference type="NCBI Taxonomy" id="29655"/>
    <lineage>
        <taxon>Eukaryota</taxon>
        <taxon>Viridiplantae</taxon>
        <taxon>Streptophyta</taxon>
        <taxon>Embryophyta</taxon>
        <taxon>Tracheophyta</taxon>
        <taxon>Spermatophyta</taxon>
        <taxon>Magnoliopsida</taxon>
        <taxon>Liliopsida</taxon>
        <taxon>Zosteraceae</taxon>
        <taxon>Zostera</taxon>
    </lineage>
</organism>
<evidence type="ECO:0000256" key="4">
    <source>
        <dbReference type="ARBA" id="ARBA00022801"/>
    </source>
</evidence>
<dbReference type="InterPro" id="IPR011050">
    <property type="entry name" value="Pectin_lyase_fold/virulence"/>
</dbReference>
<dbReference type="Pfam" id="PF04043">
    <property type="entry name" value="PMEI"/>
    <property type="match status" value="1"/>
</dbReference>
<dbReference type="InterPro" id="IPR033131">
    <property type="entry name" value="Pectinesterase_Asp_AS"/>
</dbReference>
<dbReference type="GO" id="GO:0042545">
    <property type="term" value="P:cell wall modification"/>
    <property type="evidence" value="ECO:0007669"/>
    <property type="project" value="UniProtKB-UniRule"/>
</dbReference>
<evidence type="ECO:0000313" key="9">
    <source>
        <dbReference type="EMBL" id="KMZ60854.1"/>
    </source>
</evidence>
<evidence type="ECO:0000313" key="10">
    <source>
        <dbReference type="Proteomes" id="UP000036987"/>
    </source>
</evidence>
<dbReference type="AlphaFoldDB" id="A0A0K9NVR8"/>
<evidence type="ECO:0000256" key="7">
    <source>
        <dbReference type="RuleBase" id="RU000589"/>
    </source>
</evidence>
<dbReference type="SUPFAM" id="SSF51126">
    <property type="entry name" value="Pectin lyase-like"/>
    <property type="match status" value="1"/>
</dbReference>
<comment type="similarity">
    <text evidence="2">In the N-terminal section; belongs to the PMEI family.</text>
</comment>
<dbReference type="OMA" id="THYERCA"/>
<dbReference type="NCBIfam" id="TIGR01614">
    <property type="entry name" value="PME_inhib"/>
    <property type="match status" value="1"/>
</dbReference>
<dbReference type="FunFam" id="2.160.20.10:FF:000001">
    <property type="entry name" value="Pectinesterase"/>
    <property type="match status" value="1"/>
</dbReference>
<feature type="chain" id="PRO_5005393797" description="Pectinesterase" evidence="7">
    <location>
        <begin position="22"/>
        <end position="543"/>
    </location>
</feature>
<dbReference type="InterPro" id="IPR006501">
    <property type="entry name" value="Pectinesterase_inhib_dom"/>
</dbReference>
<dbReference type="OrthoDB" id="2019149at2759"/>
<dbReference type="CDD" id="cd15798">
    <property type="entry name" value="PMEI-like_3"/>
    <property type="match status" value="1"/>
</dbReference>
<keyword evidence="7" id="KW-0732">Signal</keyword>
<evidence type="ECO:0000256" key="3">
    <source>
        <dbReference type="ARBA" id="ARBA00007786"/>
    </source>
</evidence>
<dbReference type="InterPro" id="IPR000070">
    <property type="entry name" value="Pectinesterase_cat"/>
</dbReference>